<dbReference type="Gene3D" id="3.30.420.40">
    <property type="match status" value="2"/>
</dbReference>
<evidence type="ECO:0000313" key="2">
    <source>
        <dbReference type="RefSeq" id="XP_006820024.1"/>
    </source>
</evidence>
<protein>
    <submittedName>
        <fullName evidence="2">Heat shock 70 kDa protein 12A-like</fullName>
    </submittedName>
</protein>
<accession>A0ABM0MJ33</accession>
<gene>
    <name evidence="2" type="primary">LOC100375775</name>
</gene>
<dbReference type="GeneID" id="100375775"/>
<dbReference type="Proteomes" id="UP000694865">
    <property type="component" value="Unplaced"/>
</dbReference>
<dbReference type="PANTHER" id="PTHR14187:SF46">
    <property type="entry name" value="HEAT SHOCK 70 KDA PROTEIN 12A"/>
    <property type="match status" value="1"/>
</dbReference>
<dbReference type="SUPFAM" id="SSF53067">
    <property type="entry name" value="Actin-like ATPase domain"/>
    <property type="match status" value="2"/>
</dbReference>
<feature type="non-terminal residue" evidence="2">
    <location>
        <position position="1"/>
    </location>
</feature>
<evidence type="ECO:0000313" key="1">
    <source>
        <dbReference type="Proteomes" id="UP000694865"/>
    </source>
</evidence>
<dbReference type="InterPro" id="IPR043129">
    <property type="entry name" value="ATPase_NBD"/>
</dbReference>
<dbReference type="PANTHER" id="PTHR14187">
    <property type="entry name" value="ALPHA KINASE/ELONGATION FACTOR 2 KINASE"/>
    <property type="match status" value="1"/>
</dbReference>
<reference evidence="2" key="1">
    <citation type="submission" date="2025-08" db="UniProtKB">
        <authorList>
            <consortium name="RefSeq"/>
        </authorList>
    </citation>
    <scope>IDENTIFICATION</scope>
    <source>
        <tissue evidence="2">Testes</tissue>
    </source>
</reference>
<keyword evidence="1" id="KW-1185">Reference proteome</keyword>
<dbReference type="Gene3D" id="3.90.640.10">
    <property type="entry name" value="Actin, Chain A, domain 4"/>
    <property type="match status" value="1"/>
</dbReference>
<organism evidence="1 2">
    <name type="scientific">Saccoglossus kowalevskii</name>
    <name type="common">Acorn worm</name>
    <dbReference type="NCBI Taxonomy" id="10224"/>
    <lineage>
        <taxon>Eukaryota</taxon>
        <taxon>Metazoa</taxon>
        <taxon>Hemichordata</taxon>
        <taxon>Enteropneusta</taxon>
        <taxon>Harrimaniidae</taxon>
        <taxon>Saccoglossus</taxon>
    </lineage>
</organism>
<sequence length="504" mass="57678">DLSNKTELTAVNGKRKPAIEVFSHALRFFKEHALQELNDQLEDRIENEDIRWVITVPAIWKQPAKQFMREAAYKAGISSKAFPEQLLIALEPEAASIYIRKMKLHEIIPDENNRLSHYRSGCRLSIGPINVDFMHGTKYMVVDCGGGTVDITVHELEEHLGTLKELHKAAGGEYGSVSIDKAFEDLLDDIFTKEFLDEFKMKRPAGWVDLMIAFEARKRNASPWKNNPLNVSLPFSFIDYYKKYTKNRTVEIAVKKFGDKDVTWSSQGMLRFTPEGMRRLFLPTLDHIRQEIELVLQKPSLDHVNYLFLVGGFAESPLLQEEIRKSFKDKLRVIIPQDVGLTILKGAVLYGIDPNVVRVRRSPLTYGVGVLNKFIRGKHPEEKLIVKDEVEWCSDIFDTFTLCDQPIAVGEFVTRSYTPAKPNQKSTVINMYCSDKQRVRYLTDEGVKKCGTLHIDMSDSTYMQLPRRREIQITMLFGDTEIKVSALDVATGNCVKADIDFFKK</sequence>
<proteinExistence type="predicted"/>
<dbReference type="RefSeq" id="XP_006820024.1">
    <property type="nucleotide sequence ID" value="XM_006819961.1"/>
</dbReference>
<name>A0ABM0MJ33_SACKO</name>